<dbReference type="GO" id="GO:0019867">
    <property type="term" value="C:outer membrane"/>
    <property type="evidence" value="ECO:0007669"/>
    <property type="project" value="InterPro"/>
</dbReference>
<organism evidence="3 4">
    <name type="scientific">Sphingomonas sanxanigenens DSM 19645 = NX02</name>
    <dbReference type="NCBI Taxonomy" id="1123269"/>
    <lineage>
        <taxon>Bacteria</taxon>
        <taxon>Pseudomonadati</taxon>
        <taxon>Pseudomonadota</taxon>
        <taxon>Alphaproteobacteria</taxon>
        <taxon>Sphingomonadales</taxon>
        <taxon>Sphingomonadaceae</taxon>
        <taxon>Sphingomonas</taxon>
    </lineage>
</organism>
<dbReference type="Gene3D" id="2.160.20.20">
    <property type="match status" value="1"/>
</dbReference>
<dbReference type="SMART" id="SM00869">
    <property type="entry name" value="Autotransporter"/>
    <property type="match status" value="1"/>
</dbReference>
<dbReference type="Proteomes" id="UP000018851">
    <property type="component" value="Chromosome"/>
</dbReference>
<dbReference type="InterPro" id="IPR043990">
    <property type="entry name" value="AC_1"/>
</dbReference>
<keyword evidence="4" id="KW-1185">Reference proteome</keyword>
<dbReference type="AlphaFoldDB" id="W0A5N3"/>
<dbReference type="KEGG" id="ssan:NX02_07720"/>
<sequence length="1215" mass="121799">MRDFRTGGVFAAQRQKAQRKRDPPMTKSPSPKHLLSATGIGFAAALLCSTAPAAYAQDECGALVDGQVSCTPSDQPFDEGIGYDAPGDITVDLEPGLSITPDPRAPGLLIVSEEGGVTINGAGTHIGTRGATGAVAFAKGDVSIDLGTVTSQAIPGELAWGINTFTATGTTRITVDEVRSVGDDSFAIIAESTTGDVIIDVGLVSTSGFAADTVKVVTAGAVDIAIDRIESSGDYVWGINLLNGAIVDEQVVGGSSYIAIGSIDIGGNNNIGVSALGVGDVYIDVDTIKLSGDSATGVSLITDSNGYIHIRDLALDGFASTGVAAQALGGLNVIIDTASFTGEGGSIQAFSVAGSASVDVGVLTGDGGAGIIASSAFASASIDVDTIDIDGDYSVAASATAQEATARVRAGSVTMKGQNNVGLWASGQSSLVQLAGPLLIDGDGAKGIQSITTGGEGQVIGAGTLTATGADAIGIAMVARYGGGTIRTAGAIDVAGDGANAIQAVGEGTDLRIDAQDVRTTGADSAGIHARTRFPGFFIGTASGPLVARAGDIDIRAANVSVAGAGATGISAMGLGTATILAGRVHATAGHAIETDMIGTVALDLRGAVRSDAATAIFAQGEDVAIDIAAGGSVFGGQDGILVNAVGKRCALEDPADGSPNPCPVPGSSAGGGGGIGIGATATVTADPRALAGAATIVNRGTIAAGAGYAVRAETGAVALTNHGRIEGAVKVAAGDDLFDNRGTFLVSKDSDFGAGVDTLRNSGIVKLATARAAGRYALAGLERFENGGAIDLRNGAIGDTLTLSGDYRGTGGARLFVDLDTEKGIADRLVVAGTATGSTLVDLAIDASDAVLTGPDGIVVVSTGAGSAADAFRIAPSSLEIGFVRYTLAQDGGEYALVGRAGNAAYRQLGAIQAADNVWDASADLWRQNGLGQRDAQLGGRASTARRLWGAMQGGRVSRDWTGAGEGGTTDLSYRQTRQGGQIGLDLLGGDGEGGALRFGVTAGYTRSDLDYRHTRDGIALSTGNIGLYAGYVGQALFANLLVKYDRHDIKLKTDALDSAAKIDGSTWGADGEIGVRFGNTGLFVEPTVGLAWTRTSVDTLHAGRQQIAFDDSTGVKGRIGGRIGGTMPFSEGAALTLYASGHAVHRFGDDYGLELIAGARETIGADRLGTYGEGRFGLSYRATSGFEAFAESQGEVGGGYDALAGRVGVRIGF</sequence>
<dbReference type="InterPro" id="IPR005546">
    <property type="entry name" value="Autotransporte_beta"/>
</dbReference>
<dbReference type="eggNOG" id="COG3468">
    <property type="taxonomic scope" value="Bacteria"/>
</dbReference>
<evidence type="ECO:0000259" key="2">
    <source>
        <dbReference type="PROSITE" id="PS51208"/>
    </source>
</evidence>
<dbReference type="InterPro" id="IPR036709">
    <property type="entry name" value="Autotransporte_beta_dom_sf"/>
</dbReference>
<feature type="domain" description="Autotransporter" evidence="2">
    <location>
        <begin position="942"/>
        <end position="1215"/>
    </location>
</feature>
<dbReference type="STRING" id="1123269.NX02_07720"/>
<evidence type="ECO:0000256" key="1">
    <source>
        <dbReference type="SAM" id="MobiDB-lite"/>
    </source>
</evidence>
<proteinExistence type="predicted"/>
<gene>
    <name evidence="3" type="ORF">NX02_07720</name>
</gene>
<dbReference type="Gene3D" id="2.40.128.130">
    <property type="entry name" value="Autotransporter beta-domain"/>
    <property type="match status" value="1"/>
</dbReference>
<dbReference type="InterPro" id="IPR011050">
    <property type="entry name" value="Pectin_lyase_fold/virulence"/>
</dbReference>
<dbReference type="InterPro" id="IPR012332">
    <property type="entry name" value="Autotransporter_pectin_lyase_C"/>
</dbReference>
<dbReference type="SUPFAM" id="SSF51126">
    <property type="entry name" value="Pectin lyase-like"/>
    <property type="match status" value="1"/>
</dbReference>
<protein>
    <recommendedName>
        <fullName evidence="2">Autotransporter domain-containing protein</fullName>
    </recommendedName>
</protein>
<dbReference type="EMBL" id="CP006644">
    <property type="protein sequence ID" value="AHE53269.1"/>
    <property type="molecule type" value="Genomic_DNA"/>
</dbReference>
<evidence type="ECO:0000313" key="3">
    <source>
        <dbReference type="EMBL" id="AHE53269.1"/>
    </source>
</evidence>
<dbReference type="Pfam" id="PF03797">
    <property type="entry name" value="Autotransporter"/>
    <property type="match status" value="1"/>
</dbReference>
<dbReference type="PATRIC" id="fig|1123269.5.peg.1504"/>
<accession>W0A5N3</accession>
<dbReference type="SUPFAM" id="SSF103515">
    <property type="entry name" value="Autotransporter"/>
    <property type="match status" value="1"/>
</dbReference>
<name>W0A5N3_9SPHN</name>
<feature type="region of interest" description="Disordered" evidence="1">
    <location>
        <begin position="1"/>
        <end position="33"/>
    </location>
</feature>
<dbReference type="NCBIfam" id="TIGR01414">
    <property type="entry name" value="autotrans_barl"/>
    <property type="match status" value="1"/>
</dbReference>
<dbReference type="InterPro" id="IPR006315">
    <property type="entry name" value="OM_autotransptr_brl_dom"/>
</dbReference>
<reference evidence="3 4" key="1">
    <citation type="submission" date="2013-07" db="EMBL/GenBank/DDBJ databases">
        <title>Completed genome of Sphingomonas sanxanigenens NX02.</title>
        <authorList>
            <person name="Ma T."/>
            <person name="Huang H."/>
            <person name="Wu M."/>
            <person name="Li X."/>
            <person name="Li G."/>
        </authorList>
    </citation>
    <scope>NUCLEOTIDE SEQUENCE [LARGE SCALE GENOMIC DNA]</scope>
    <source>
        <strain evidence="3 4">NX02</strain>
    </source>
</reference>
<dbReference type="HOGENOM" id="CLU_269262_0_0_5"/>
<dbReference type="Pfam" id="PF18883">
    <property type="entry name" value="AC_1"/>
    <property type="match status" value="1"/>
</dbReference>
<evidence type="ECO:0000313" key="4">
    <source>
        <dbReference type="Proteomes" id="UP000018851"/>
    </source>
</evidence>
<dbReference type="PROSITE" id="PS51208">
    <property type="entry name" value="AUTOTRANSPORTER"/>
    <property type="match status" value="1"/>
</dbReference>